<dbReference type="GO" id="GO:0004084">
    <property type="term" value="F:branched-chain-amino-acid transaminase activity"/>
    <property type="evidence" value="ECO:0007669"/>
    <property type="project" value="UniProtKB-EC"/>
</dbReference>
<dbReference type="NCBIfam" id="NF009897">
    <property type="entry name" value="PRK13357.1"/>
    <property type="match status" value="1"/>
</dbReference>
<comment type="catalytic activity">
    <reaction evidence="11">
        <text>L-isoleucine + 2-oxoglutarate = (S)-3-methyl-2-oxopentanoate + L-glutamate</text>
        <dbReference type="Rhea" id="RHEA:24801"/>
        <dbReference type="ChEBI" id="CHEBI:16810"/>
        <dbReference type="ChEBI" id="CHEBI:29985"/>
        <dbReference type="ChEBI" id="CHEBI:35146"/>
        <dbReference type="ChEBI" id="CHEBI:58045"/>
        <dbReference type="EC" id="2.6.1.42"/>
    </reaction>
</comment>
<dbReference type="GO" id="GO:0009099">
    <property type="term" value="P:L-valine biosynthetic process"/>
    <property type="evidence" value="ECO:0007669"/>
    <property type="project" value="UniProtKB-UniPathway"/>
</dbReference>
<dbReference type="CDD" id="cd01557">
    <property type="entry name" value="BCAT_beta_family"/>
    <property type="match status" value="1"/>
</dbReference>
<dbReference type="GO" id="GO:0009097">
    <property type="term" value="P:isoleucine biosynthetic process"/>
    <property type="evidence" value="ECO:0007669"/>
    <property type="project" value="UniProtKB-UniPathway"/>
</dbReference>
<dbReference type="SUPFAM" id="SSF56752">
    <property type="entry name" value="D-aminoacid aminotransferase-like PLP-dependent enzymes"/>
    <property type="match status" value="1"/>
</dbReference>
<gene>
    <name evidence="14" type="ORF">H9Q79_05585</name>
</gene>
<evidence type="ECO:0000313" key="14">
    <source>
        <dbReference type="EMBL" id="QNM09760.1"/>
    </source>
</evidence>
<dbReference type="InterPro" id="IPR036038">
    <property type="entry name" value="Aminotransferase-like"/>
</dbReference>
<dbReference type="InterPro" id="IPR001544">
    <property type="entry name" value="Aminotrans_IV"/>
</dbReference>
<dbReference type="Pfam" id="PF01063">
    <property type="entry name" value="Aminotran_4"/>
    <property type="match status" value="1"/>
</dbReference>
<dbReference type="UniPathway" id="UPA00048">
    <property type="reaction ID" value="UER00073"/>
</dbReference>
<evidence type="ECO:0000313" key="15">
    <source>
        <dbReference type="Proteomes" id="UP000515860"/>
    </source>
</evidence>
<dbReference type="InterPro" id="IPR005786">
    <property type="entry name" value="B_amino_transII"/>
</dbReference>
<dbReference type="Gene3D" id="3.30.470.10">
    <property type="match status" value="1"/>
</dbReference>
<sequence>MEKKDIDWGNLSFAYMQTDQRYVSNYKDGAWDEGTMTGDANVVMSECAGVLQYSQSCFEGLKAYTTEDGRIVTFRPDLNAERMENSAVRLQMPVFPKERFLDAVDQVVAANAAYVPPYGSGATFYLRPYMFGSNPVIGVKPADEYQFRMFGTPVGPYFKGGAKPITIKVCDYDRAAPHGTGHIKAGLNYAMSLYAITLAHEEGYDENMYLDAATRTKVEETGGANFLFVTKDNRVVTPKSDTILPSITRRSLMYVAKEYLGLETEEREVHVDELNEFAECGLCGTAAVISPVGKIVDHGKEICLPSGMKDMGPVTRKLYDTLTGIQMGRLEAPKGWIREIKVK</sequence>
<dbReference type="PIRSF" id="PIRSF006468">
    <property type="entry name" value="BCAT1"/>
    <property type="match status" value="1"/>
</dbReference>
<dbReference type="EC" id="2.6.1.42" evidence="6"/>
<evidence type="ECO:0000256" key="13">
    <source>
        <dbReference type="PIRSR" id="PIRSR006468-1"/>
    </source>
</evidence>
<dbReference type="InterPro" id="IPR043132">
    <property type="entry name" value="BCAT-like_C"/>
</dbReference>
<dbReference type="GO" id="GO:0009098">
    <property type="term" value="P:L-leucine biosynthetic process"/>
    <property type="evidence" value="ECO:0007669"/>
    <property type="project" value="UniProtKB-UniPathway"/>
</dbReference>
<evidence type="ECO:0000256" key="5">
    <source>
        <dbReference type="ARBA" id="ARBA00009320"/>
    </source>
</evidence>
<dbReference type="AlphaFoldDB" id="A0A7G9GG28"/>
<reference evidence="14 15" key="1">
    <citation type="submission" date="2020-08" db="EMBL/GenBank/DDBJ databases">
        <authorList>
            <person name="Liu C."/>
            <person name="Sun Q."/>
        </authorList>
    </citation>
    <scope>NUCLEOTIDE SEQUENCE [LARGE SCALE GENOMIC DNA]</scope>
    <source>
        <strain evidence="14 15">NSJ-29</strain>
    </source>
</reference>
<evidence type="ECO:0000256" key="6">
    <source>
        <dbReference type="ARBA" id="ARBA00013053"/>
    </source>
</evidence>
<comment type="similarity">
    <text evidence="5">Belongs to the class-IV pyridoxal-phosphate-dependent aminotransferase family.</text>
</comment>
<evidence type="ECO:0000256" key="7">
    <source>
        <dbReference type="ARBA" id="ARBA00022576"/>
    </source>
</evidence>
<keyword evidence="15" id="KW-1185">Reference proteome</keyword>
<comment type="pathway">
    <text evidence="2">Amino-acid biosynthesis; L-isoleucine biosynthesis; L-isoleucine from 2-oxobutanoate: step 4/4.</text>
</comment>
<evidence type="ECO:0000256" key="3">
    <source>
        <dbReference type="ARBA" id="ARBA00004931"/>
    </source>
</evidence>
<comment type="pathway">
    <text evidence="3">Amino-acid biosynthesis; L-valine biosynthesis; L-valine from pyruvate: step 4/4.</text>
</comment>
<dbReference type="Gene3D" id="3.20.10.10">
    <property type="entry name" value="D-amino Acid Aminotransferase, subunit A, domain 2"/>
    <property type="match status" value="1"/>
</dbReference>
<feature type="modified residue" description="N6-(pyridoxal phosphate)lysine" evidence="13">
    <location>
        <position position="184"/>
    </location>
</feature>
<keyword evidence="7 14" id="KW-0032">Aminotransferase</keyword>
<dbReference type="NCBIfam" id="TIGR01123">
    <property type="entry name" value="ilvE_II"/>
    <property type="match status" value="1"/>
</dbReference>
<dbReference type="KEGG" id="whj:H9Q79_05585"/>
<proteinExistence type="inferred from homology"/>
<dbReference type="UniPathway" id="UPA00047">
    <property type="reaction ID" value="UER00058"/>
</dbReference>
<comment type="pathway">
    <text evidence="4">Amino-acid biosynthesis; L-leucine biosynthesis; L-leucine from 3-methyl-2-oxobutanoate: step 4/4.</text>
</comment>
<evidence type="ECO:0000256" key="12">
    <source>
        <dbReference type="ARBA" id="ARBA00049229"/>
    </source>
</evidence>
<dbReference type="FunFam" id="3.30.470.10:FF:000004">
    <property type="entry name" value="Branched-chain-amino-acid aminotransferase"/>
    <property type="match status" value="1"/>
</dbReference>
<keyword evidence="8 14" id="KW-0808">Transferase</keyword>
<protein>
    <recommendedName>
        <fullName evidence="6">branched-chain-amino-acid transaminase</fullName>
        <ecNumber evidence="6">2.6.1.42</ecNumber>
    </recommendedName>
</protein>
<evidence type="ECO:0000256" key="1">
    <source>
        <dbReference type="ARBA" id="ARBA00001933"/>
    </source>
</evidence>
<dbReference type="InterPro" id="IPR033939">
    <property type="entry name" value="BCAT_family"/>
</dbReference>
<name>A0A7G9GG28_9FIRM</name>
<dbReference type="Proteomes" id="UP000515860">
    <property type="component" value="Chromosome"/>
</dbReference>
<comment type="cofactor">
    <cofactor evidence="1">
        <name>pyridoxal 5'-phosphate</name>
        <dbReference type="ChEBI" id="CHEBI:597326"/>
    </cofactor>
</comment>
<dbReference type="RefSeq" id="WP_249329367.1">
    <property type="nucleotide sequence ID" value="NZ_CP060635.1"/>
</dbReference>
<comment type="catalytic activity">
    <reaction evidence="12">
        <text>L-leucine + 2-oxoglutarate = 4-methyl-2-oxopentanoate + L-glutamate</text>
        <dbReference type="Rhea" id="RHEA:18321"/>
        <dbReference type="ChEBI" id="CHEBI:16810"/>
        <dbReference type="ChEBI" id="CHEBI:17865"/>
        <dbReference type="ChEBI" id="CHEBI:29985"/>
        <dbReference type="ChEBI" id="CHEBI:57427"/>
        <dbReference type="EC" id="2.6.1.42"/>
    </reaction>
</comment>
<dbReference type="PANTHER" id="PTHR42825">
    <property type="entry name" value="AMINO ACID AMINOTRANSFERASE"/>
    <property type="match status" value="1"/>
</dbReference>
<dbReference type="EMBL" id="CP060635">
    <property type="protein sequence ID" value="QNM09760.1"/>
    <property type="molecule type" value="Genomic_DNA"/>
</dbReference>
<accession>A0A7G9GG28</accession>
<evidence type="ECO:0000256" key="8">
    <source>
        <dbReference type="ARBA" id="ARBA00022679"/>
    </source>
</evidence>
<evidence type="ECO:0000256" key="4">
    <source>
        <dbReference type="ARBA" id="ARBA00005072"/>
    </source>
</evidence>
<evidence type="ECO:0000256" key="2">
    <source>
        <dbReference type="ARBA" id="ARBA00004824"/>
    </source>
</evidence>
<evidence type="ECO:0000256" key="9">
    <source>
        <dbReference type="ARBA" id="ARBA00022898"/>
    </source>
</evidence>
<comment type="catalytic activity">
    <reaction evidence="10">
        <text>L-valine + 2-oxoglutarate = 3-methyl-2-oxobutanoate + L-glutamate</text>
        <dbReference type="Rhea" id="RHEA:24813"/>
        <dbReference type="ChEBI" id="CHEBI:11851"/>
        <dbReference type="ChEBI" id="CHEBI:16810"/>
        <dbReference type="ChEBI" id="CHEBI:29985"/>
        <dbReference type="ChEBI" id="CHEBI:57762"/>
        <dbReference type="EC" id="2.6.1.42"/>
    </reaction>
</comment>
<dbReference type="InterPro" id="IPR043131">
    <property type="entry name" value="BCAT-like_N"/>
</dbReference>
<organism evidence="14 15">
    <name type="scientific">Wansuia hejianensis</name>
    <dbReference type="NCBI Taxonomy" id="2763667"/>
    <lineage>
        <taxon>Bacteria</taxon>
        <taxon>Bacillati</taxon>
        <taxon>Bacillota</taxon>
        <taxon>Clostridia</taxon>
        <taxon>Lachnospirales</taxon>
        <taxon>Lachnospiraceae</taxon>
        <taxon>Wansuia</taxon>
    </lineage>
</organism>
<dbReference type="PANTHER" id="PTHR42825:SF2">
    <property type="entry name" value="BRANCHED-CHAIN-AMINO-ACID AMINOTRANSFERASE 3, CHLOROPLASTIC-RELATED"/>
    <property type="match status" value="1"/>
</dbReference>
<dbReference type="UniPathway" id="UPA00049">
    <property type="reaction ID" value="UER00062"/>
</dbReference>
<evidence type="ECO:0000256" key="10">
    <source>
        <dbReference type="ARBA" id="ARBA00048212"/>
    </source>
</evidence>
<evidence type="ECO:0000256" key="11">
    <source>
        <dbReference type="ARBA" id="ARBA00048798"/>
    </source>
</evidence>
<keyword evidence="9" id="KW-0663">Pyridoxal phosphate</keyword>